<dbReference type="EMBL" id="CAJVPT010062608">
    <property type="protein sequence ID" value="CAG8767224.1"/>
    <property type="molecule type" value="Genomic_DNA"/>
</dbReference>
<dbReference type="Proteomes" id="UP000789525">
    <property type="component" value="Unassembled WGS sequence"/>
</dbReference>
<keyword evidence="2" id="KW-1185">Reference proteome</keyword>
<evidence type="ECO:0000313" key="1">
    <source>
        <dbReference type="EMBL" id="CAG8767224.1"/>
    </source>
</evidence>
<sequence length="169" mass="19396">APNESLKRQFRASQKHVERDMGNLKTMAKEMSQKEGQTTEDAISALDSMIAKVDSLQSKLAEVHEKGTTPIVATMRTRLRHLDELDKLDENELDPWTDTRINRWLVDWNLRNGHMETARLLADENGIEDLVDLSLFAEIQRIEQALEKHSCTEALAWCSDNKNALRKIK</sequence>
<feature type="non-terminal residue" evidence="1">
    <location>
        <position position="169"/>
    </location>
</feature>
<accession>A0ACA9QWQ0</accession>
<proteinExistence type="predicted"/>
<evidence type="ECO:0000313" key="2">
    <source>
        <dbReference type="Proteomes" id="UP000789525"/>
    </source>
</evidence>
<gene>
    <name evidence="1" type="ORF">ACOLOM_LOCUS13524</name>
</gene>
<reference evidence="1" key="1">
    <citation type="submission" date="2021-06" db="EMBL/GenBank/DDBJ databases">
        <authorList>
            <person name="Kallberg Y."/>
            <person name="Tangrot J."/>
            <person name="Rosling A."/>
        </authorList>
    </citation>
    <scope>NUCLEOTIDE SEQUENCE</scope>
    <source>
        <strain evidence="1">CL356</strain>
    </source>
</reference>
<organism evidence="1 2">
    <name type="scientific">Acaulospora colombiana</name>
    <dbReference type="NCBI Taxonomy" id="27376"/>
    <lineage>
        <taxon>Eukaryota</taxon>
        <taxon>Fungi</taxon>
        <taxon>Fungi incertae sedis</taxon>
        <taxon>Mucoromycota</taxon>
        <taxon>Glomeromycotina</taxon>
        <taxon>Glomeromycetes</taxon>
        <taxon>Diversisporales</taxon>
        <taxon>Acaulosporaceae</taxon>
        <taxon>Acaulospora</taxon>
    </lineage>
</organism>
<protein>
    <submittedName>
        <fullName evidence="1">1429_t:CDS:1</fullName>
    </submittedName>
</protein>
<feature type="non-terminal residue" evidence="1">
    <location>
        <position position="1"/>
    </location>
</feature>
<comment type="caution">
    <text evidence="1">The sequence shown here is derived from an EMBL/GenBank/DDBJ whole genome shotgun (WGS) entry which is preliminary data.</text>
</comment>
<name>A0ACA9QWQ0_9GLOM</name>